<dbReference type="EMBL" id="JAEAOA010000745">
    <property type="protein sequence ID" value="KAK3588037.1"/>
    <property type="molecule type" value="Genomic_DNA"/>
</dbReference>
<protein>
    <submittedName>
        <fullName evidence="1">Uncharacterized protein</fullName>
    </submittedName>
</protein>
<dbReference type="Proteomes" id="UP001195483">
    <property type="component" value="Unassembled WGS sequence"/>
</dbReference>
<dbReference type="Gene3D" id="3.30.420.40">
    <property type="match status" value="2"/>
</dbReference>
<organism evidence="1 2">
    <name type="scientific">Potamilus streckersoni</name>
    <dbReference type="NCBI Taxonomy" id="2493646"/>
    <lineage>
        <taxon>Eukaryota</taxon>
        <taxon>Metazoa</taxon>
        <taxon>Spiralia</taxon>
        <taxon>Lophotrochozoa</taxon>
        <taxon>Mollusca</taxon>
        <taxon>Bivalvia</taxon>
        <taxon>Autobranchia</taxon>
        <taxon>Heteroconchia</taxon>
        <taxon>Palaeoheterodonta</taxon>
        <taxon>Unionida</taxon>
        <taxon>Unionoidea</taxon>
        <taxon>Unionidae</taxon>
        <taxon>Ambleminae</taxon>
        <taxon>Lampsilini</taxon>
        <taxon>Potamilus</taxon>
    </lineage>
</organism>
<name>A0AAE0S9T3_9BIVA</name>
<accession>A0AAE0S9T3</accession>
<dbReference type="Gene3D" id="3.90.640.10">
    <property type="entry name" value="Actin, Chain A, domain 4"/>
    <property type="match status" value="1"/>
</dbReference>
<evidence type="ECO:0000313" key="1">
    <source>
        <dbReference type="EMBL" id="KAK3588037.1"/>
    </source>
</evidence>
<dbReference type="PANTHER" id="PTHR14187">
    <property type="entry name" value="ALPHA KINASE/ELONGATION FACTOR 2 KINASE"/>
    <property type="match status" value="1"/>
</dbReference>
<reference evidence="1" key="1">
    <citation type="journal article" date="2021" name="Genome Biol. Evol.">
        <title>A High-Quality Reference Genome for a Parasitic Bivalve with Doubly Uniparental Inheritance (Bivalvia: Unionida).</title>
        <authorList>
            <person name="Smith C.H."/>
        </authorList>
    </citation>
    <scope>NUCLEOTIDE SEQUENCE</scope>
    <source>
        <strain evidence="1">CHS0354</strain>
    </source>
</reference>
<reference evidence="1" key="3">
    <citation type="submission" date="2023-05" db="EMBL/GenBank/DDBJ databases">
        <authorList>
            <person name="Smith C.H."/>
        </authorList>
    </citation>
    <scope>NUCLEOTIDE SEQUENCE</scope>
    <source>
        <strain evidence="1">CHS0354</strain>
        <tissue evidence="1">Mantle</tissue>
    </source>
</reference>
<dbReference type="PANTHER" id="PTHR14187:SF5">
    <property type="entry name" value="HEAT SHOCK 70 KDA PROTEIN 12A"/>
    <property type="match status" value="1"/>
</dbReference>
<reference evidence="1" key="2">
    <citation type="journal article" date="2021" name="Genome Biol. Evol.">
        <title>Developing a high-quality reference genome for a parasitic bivalve with doubly uniparental inheritance (Bivalvia: Unionida).</title>
        <authorList>
            <person name="Smith C.H."/>
        </authorList>
    </citation>
    <scope>NUCLEOTIDE SEQUENCE</scope>
    <source>
        <strain evidence="1">CHS0354</strain>
        <tissue evidence="1">Mantle</tissue>
    </source>
</reference>
<dbReference type="InterPro" id="IPR043129">
    <property type="entry name" value="ATPase_NBD"/>
</dbReference>
<gene>
    <name evidence="1" type="ORF">CHS0354_012083</name>
</gene>
<dbReference type="SUPFAM" id="SSF53067">
    <property type="entry name" value="Actin-like ATPase domain"/>
    <property type="match status" value="1"/>
</dbReference>
<dbReference type="AlphaFoldDB" id="A0AAE0S9T3"/>
<evidence type="ECO:0000313" key="2">
    <source>
        <dbReference type="Proteomes" id="UP001195483"/>
    </source>
</evidence>
<comment type="caution">
    <text evidence="1">The sequence shown here is derived from an EMBL/GenBank/DDBJ whole genome shotgun (WGS) entry which is preliminary data.</text>
</comment>
<sequence length="302" mass="33649">MEKSTISSFSQKSKIDDLDLKREIELKKRTFAGGNNIVITIPRELTETLEKRGRTLEQILSATVYEGKVIQKRDKINITASVMSELFEDVKEKIIQHMMELLRQHPEVNMIVMVGGFSESEFIKKAVYKAFPGKTVIIPQDARLAVVKGAVMYGHDNSVIISRSMPFTYGVSVAVPFDDIKHPESKKTLRNGSYKCENNFKVFIRAGESVIPGKTTVQHVCNASTVSSANVEIYCAKSKFPVYVDEPGSTCIGSIQLQLNDTRSSDLHTIRITMSFGSTELSVQAKAEGTNNAVMAKFNFLH</sequence>
<proteinExistence type="predicted"/>
<keyword evidence="2" id="KW-1185">Reference proteome</keyword>